<dbReference type="Proteomes" id="UP000441455">
    <property type="component" value="Unassembled WGS sequence"/>
</dbReference>
<name>A0A6N7W2A6_ACIFE</name>
<feature type="domain" description="YopX protein" evidence="1">
    <location>
        <begin position="6"/>
        <end position="116"/>
    </location>
</feature>
<dbReference type="InterPro" id="IPR019096">
    <property type="entry name" value="YopX_protein"/>
</dbReference>
<evidence type="ECO:0000313" key="3">
    <source>
        <dbReference type="Proteomes" id="UP000441455"/>
    </source>
</evidence>
<dbReference type="Gene3D" id="2.30.30.290">
    <property type="entry name" value="YopX-like domains"/>
    <property type="match status" value="1"/>
</dbReference>
<protein>
    <recommendedName>
        <fullName evidence="1">YopX protein domain-containing protein</fullName>
    </recommendedName>
</protein>
<organism evidence="2 3">
    <name type="scientific">Acidaminococcus fermentans</name>
    <dbReference type="NCBI Taxonomy" id="905"/>
    <lineage>
        <taxon>Bacteria</taxon>
        <taxon>Bacillati</taxon>
        <taxon>Bacillota</taxon>
        <taxon>Negativicutes</taxon>
        <taxon>Acidaminococcales</taxon>
        <taxon>Acidaminococcaceae</taxon>
        <taxon>Acidaminococcus</taxon>
    </lineage>
</organism>
<accession>A0A6N7W2A6</accession>
<dbReference type="Pfam" id="PF09643">
    <property type="entry name" value="YopX"/>
    <property type="match status" value="1"/>
</dbReference>
<dbReference type="SUPFAM" id="SSF159006">
    <property type="entry name" value="YopX-like"/>
    <property type="match status" value="1"/>
</dbReference>
<dbReference type="AlphaFoldDB" id="A0A6N7W2A6"/>
<dbReference type="InterPro" id="IPR023385">
    <property type="entry name" value="YopX-like_C"/>
</dbReference>
<comment type="caution">
    <text evidence="2">The sequence shown here is derived from an EMBL/GenBank/DDBJ whole genome shotgun (WGS) entry which is preliminary data.</text>
</comment>
<sequence>MRTIRFRGWSYEKEGWVYGDLKHVGESGTMIVDKSNYRYVVQPQSVGQYTGFTTKTAGDIYEGDILNSDDENLYLVMWDEESGQWCVVAPDDPSIGNALEDEVANAELIVVGTEYEAECLGRAPWKEEEGQQ</sequence>
<reference evidence="2 3" key="1">
    <citation type="submission" date="2019-08" db="EMBL/GenBank/DDBJ databases">
        <title>In-depth cultivation of the pig gut microbiome towards novel bacterial diversity and tailored functional studies.</title>
        <authorList>
            <person name="Wylensek D."/>
            <person name="Hitch T.C.A."/>
            <person name="Clavel T."/>
        </authorList>
    </citation>
    <scope>NUCLEOTIDE SEQUENCE [LARGE SCALE GENOMIC DNA]</scope>
    <source>
        <strain evidence="2 3">WCA-389-WT-5B</strain>
    </source>
</reference>
<gene>
    <name evidence="2" type="ORF">FX155_07040</name>
</gene>
<evidence type="ECO:0000259" key="1">
    <source>
        <dbReference type="Pfam" id="PF09643"/>
    </source>
</evidence>
<proteinExistence type="predicted"/>
<evidence type="ECO:0000313" key="2">
    <source>
        <dbReference type="EMBL" id="MSS82346.1"/>
    </source>
</evidence>
<dbReference type="EMBL" id="VULN01000009">
    <property type="protein sequence ID" value="MSS82346.1"/>
    <property type="molecule type" value="Genomic_DNA"/>
</dbReference>
<dbReference type="RefSeq" id="WP_154488214.1">
    <property type="nucleotide sequence ID" value="NZ_VULN01000009.1"/>
</dbReference>
<dbReference type="OrthoDB" id="1809393at2"/>